<dbReference type="InterPro" id="IPR010817">
    <property type="entry name" value="HemY_N"/>
</dbReference>
<dbReference type="UniPathway" id="UPA00252"/>
<keyword evidence="4" id="KW-1003">Cell membrane</keyword>
<dbReference type="Gene3D" id="1.25.40.10">
    <property type="entry name" value="Tetratricopeptide repeat domain"/>
    <property type="match status" value="2"/>
</dbReference>
<keyword evidence="11" id="KW-0627">Porphyrin biosynthesis</keyword>
<keyword evidence="8 12" id="KW-0802">TPR repeat</keyword>
<keyword evidence="9 13" id="KW-1133">Transmembrane helix</keyword>
<evidence type="ECO:0000256" key="3">
    <source>
        <dbReference type="ARBA" id="ARBA00004744"/>
    </source>
</evidence>
<comment type="subcellular location">
    <subcellularLocation>
        <location evidence="2">Cell inner membrane</location>
        <topology evidence="2">Multi-pass membrane protein</topology>
    </subcellularLocation>
</comment>
<evidence type="ECO:0000256" key="9">
    <source>
        <dbReference type="ARBA" id="ARBA00022989"/>
    </source>
</evidence>
<dbReference type="Pfam" id="PF07719">
    <property type="entry name" value="TPR_2"/>
    <property type="match status" value="1"/>
</dbReference>
<accession>A9KDD1</accession>
<organism evidence="15 16">
    <name type="scientific">Coxiella burnetii (strain Dugway 5J108-111)</name>
    <dbReference type="NCBI Taxonomy" id="434922"/>
    <lineage>
        <taxon>Bacteria</taxon>
        <taxon>Pseudomonadati</taxon>
        <taxon>Pseudomonadota</taxon>
        <taxon>Gammaproteobacteria</taxon>
        <taxon>Legionellales</taxon>
        <taxon>Coxiellaceae</taxon>
        <taxon>Coxiella</taxon>
    </lineage>
</organism>
<evidence type="ECO:0000256" key="2">
    <source>
        <dbReference type="ARBA" id="ARBA00004429"/>
    </source>
</evidence>
<dbReference type="RefSeq" id="WP_005772915.1">
    <property type="nucleotide sequence ID" value="NC_009727.1"/>
</dbReference>
<keyword evidence="5" id="KW-0997">Cell inner membrane</keyword>
<evidence type="ECO:0000256" key="7">
    <source>
        <dbReference type="ARBA" id="ARBA00022737"/>
    </source>
</evidence>
<evidence type="ECO:0000256" key="13">
    <source>
        <dbReference type="SAM" id="Phobius"/>
    </source>
</evidence>
<dbReference type="PROSITE" id="PS50293">
    <property type="entry name" value="TPR_REGION"/>
    <property type="match status" value="1"/>
</dbReference>
<dbReference type="SUPFAM" id="SSF48452">
    <property type="entry name" value="TPR-like"/>
    <property type="match status" value="1"/>
</dbReference>
<evidence type="ECO:0000256" key="1">
    <source>
        <dbReference type="ARBA" id="ARBA00002962"/>
    </source>
</evidence>
<dbReference type="EMBL" id="CP000733">
    <property type="protein sequence ID" value="ABS76561.1"/>
    <property type="molecule type" value="Genomic_DNA"/>
</dbReference>
<dbReference type="InterPro" id="IPR011990">
    <property type="entry name" value="TPR-like_helical_dom_sf"/>
</dbReference>
<dbReference type="KEGG" id="cbd:CBUD_2177"/>
<evidence type="ECO:0000256" key="5">
    <source>
        <dbReference type="ARBA" id="ARBA00022519"/>
    </source>
</evidence>
<evidence type="ECO:0000256" key="11">
    <source>
        <dbReference type="ARBA" id="ARBA00023244"/>
    </source>
</evidence>
<feature type="transmembrane region" description="Helical" evidence="13">
    <location>
        <begin position="42"/>
        <end position="62"/>
    </location>
</feature>
<dbReference type="InterPro" id="IPR013105">
    <property type="entry name" value="TPR_2"/>
</dbReference>
<reference evidence="15 16" key="1">
    <citation type="journal article" date="2009" name="Infect. Immun.">
        <title>Comparative genomics reveal extensive transposon-mediated genomic plasticity and diversity among potential effector proteins within the genus Coxiella.</title>
        <authorList>
            <person name="Beare P.A."/>
            <person name="Unsworth N."/>
            <person name="Andoh M."/>
            <person name="Voth D.E."/>
            <person name="Omsland A."/>
            <person name="Gilk S.D."/>
            <person name="Williams K.P."/>
            <person name="Sobral B.W."/>
            <person name="Kupko J.J.III."/>
            <person name="Porcella S.F."/>
            <person name="Samuel J.E."/>
            <person name="Heinzen R.A."/>
        </authorList>
    </citation>
    <scope>NUCLEOTIDE SEQUENCE [LARGE SCALE GENOMIC DNA]</scope>
    <source>
        <strain evidence="15 16">Dugway 5J108-111</strain>
    </source>
</reference>
<feature type="repeat" description="TPR" evidence="12">
    <location>
        <begin position="360"/>
        <end position="392"/>
    </location>
</feature>
<evidence type="ECO:0000256" key="4">
    <source>
        <dbReference type="ARBA" id="ARBA00022475"/>
    </source>
</evidence>
<dbReference type="GO" id="GO:0006779">
    <property type="term" value="P:porphyrin-containing compound biosynthetic process"/>
    <property type="evidence" value="ECO:0007669"/>
    <property type="project" value="UniProtKB-KW"/>
</dbReference>
<sequence length="392" mass="45452">MRYLIILFILLVLSILLGLEMTRDTGYLLIVYRHWSIETTLWAAILSLLILFILFYIIFRLLGRAARLSKNIHRWRKMKQYRRARQLTTAGLCELAEGRWPSAEQKLVKGAKITKNPLVNYLAAAQAANAQQSYERRDNYLRLAHTKAKGSDIAVDLTQARLQISKNQWEQALATLERVNRANPNHACTLQLLKQVYVHLQDWEKLRHLLPRLRKQKVESAEALDAFEKIIYVNLLSAADRKGKQALIAMWNSFPRRSTQEIELIDVYTHSLIKYDEGDKAIPLIESALKKEWNSNLVSTYGLARGEKKTDQLTTAETWLKKYPKEPELFLCLGRLSRREKFLGKARDYLQTSIKLMPSSAAYRELGQVYEEQNQKDSALDCYRKALNLETI</sequence>
<evidence type="ECO:0000256" key="8">
    <source>
        <dbReference type="ARBA" id="ARBA00022803"/>
    </source>
</evidence>
<keyword evidence="7" id="KW-0677">Repeat</keyword>
<protein>
    <submittedName>
        <fullName evidence="15">HemY</fullName>
    </submittedName>
</protein>
<dbReference type="InterPro" id="IPR019734">
    <property type="entry name" value="TPR_rpt"/>
</dbReference>
<dbReference type="NCBIfam" id="TIGR00540">
    <property type="entry name" value="TPR_hemY_coli"/>
    <property type="match status" value="1"/>
</dbReference>
<evidence type="ECO:0000313" key="16">
    <source>
        <dbReference type="Proteomes" id="UP000008555"/>
    </source>
</evidence>
<dbReference type="Pfam" id="PF07219">
    <property type="entry name" value="HemY_N"/>
    <property type="match status" value="1"/>
</dbReference>
<dbReference type="InterPro" id="IPR005254">
    <property type="entry name" value="Heme_biosyn_assoc_TPR_pro"/>
</dbReference>
<keyword evidence="10 13" id="KW-0472">Membrane</keyword>
<dbReference type="PROSITE" id="PS50005">
    <property type="entry name" value="TPR"/>
    <property type="match status" value="1"/>
</dbReference>
<gene>
    <name evidence="15" type="primary">hemY</name>
    <name evidence="15" type="ordered locus">CBUD_2177</name>
</gene>
<comment type="pathway">
    <text evidence="3">Porphyrin-containing compound metabolism; protoheme biosynthesis.</text>
</comment>
<evidence type="ECO:0000256" key="6">
    <source>
        <dbReference type="ARBA" id="ARBA00022692"/>
    </source>
</evidence>
<evidence type="ECO:0000256" key="12">
    <source>
        <dbReference type="PROSITE-ProRule" id="PRU00339"/>
    </source>
</evidence>
<dbReference type="GO" id="GO:0042168">
    <property type="term" value="P:heme metabolic process"/>
    <property type="evidence" value="ECO:0007669"/>
    <property type="project" value="InterPro"/>
</dbReference>
<evidence type="ECO:0000259" key="14">
    <source>
        <dbReference type="Pfam" id="PF07219"/>
    </source>
</evidence>
<dbReference type="HOGENOM" id="CLU_037501_2_1_6"/>
<comment type="function">
    <text evidence="1">Involved in a late step of protoheme IX synthesis.</text>
</comment>
<evidence type="ECO:0000256" key="10">
    <source>
        <dbReference type="ARBA" id="ARBA00023136"/>
    </source>
</evidence>
<proteinExistence type="predicted"/>
<keyword evidence="6 13" id="KW-0812">Transmembrane</keyword>
<feature type="domain" description="HemY N-terminal" evidence="14">
    <location>
        <begin position="26"/>
        <end position="131"/>
    </location>
</feature>
<dbReference type="Proteomes" id="UP000008555">
    <property type="component" value="Chromosome"/>
</dbReference>
<name>A9KDD1_COXBN</name>
<evidence type="ECO:0000313" key="15">
    <source>
        <dbReference type="EMBL" id="ABS76561.1"/>
    </source>
</evidence>
<dbReference type="AlphaFoldDB" id="A9KDD1"/>
<dbReference type="GO" id="GO:0005886">
    <property type="term" value="C:plasma membrane"/>
    <property type="evidence" value="ECO:0007669"/>
    <property type="project" value="UniProtKB-SubCell"/>
</dbReference>